<feature type="region of interest" description="Disordered" evidence="6">
    <location>
        <begin position="447"/>
        <end position="469"/>
    </location>
</feature>
<dbReference type="PANTHER" id="PTHR24403">
    <property type="entry name" value="ZINC FINGER PROTEIN"/>
    <property type="match status" value="1"/>
</dbReference>
<feature type="region of interest" description="Disordered" evidence="6">
    <location>
        <begin position="1"/>
        <end position="30"/>
    </location>
</feature>
<sequence>MSWISAPVAAPRKNKPPLREDSSLEDEDSPYMNLSELINSVERDIWVLEQLENKSRTRHPWSLDMPVVTTEEILNLPGYKPKNKPLDSRAPAAPPLVKSFNEGPSSPVKTPPAPVQIKRRRASDNDNDDSRINDMIHHRLLPKGNAVTNVLYARRLPSPPIVRKEEENRRLYCPLCAQPFGYVFGLECHLLSVHYEDLKLLKDGDRLDDGEFIPRLCPVCRAQFLKEGLVVRHLVVDHPDFVTKIVNSSPNSDLNCRFCDQKFLHRHLRLFMIHLEQKHTKDLEGVIRDQIYNEARPPAENIYESPCFITPPKRGEDYLDRFRDENHHYYEIDSGKIVYPTGNNNAISQNRWDQKVDESNSFLTLRKKVKRIDKNNEKRKSAELIDLLRNTTFDQKNSKTNNYGNTPFAPKTKQSYVRSSIRRKIFTDDESTYKKVPQPDPFCVFTDDDEEEDEVEEEPGKSEEEESNYSFRQSFIPKRKLFKCNLCEASFVENAFLLTHLKNKHRSTMRKALKPQYSCGFCPAKFFKNSFLIKHCESHHIVVDHDSIKIR</sequence>
<feature type="domain" description="C2H2-type" evidence="7">
    <location>
        <begin position="517"/>
        <end position="539"/>
    </location>
</feature>
<protein>
    <recommendedName>
        <fullName evidence="7">C2H2-type domain-containing protein</fullName>
    </recommendedName>
</protein>
<reference evidence="8" key="1">
    <citation type="submission" date="2014-05" db="EMBL/GenBank/DDBJ databases">
        <authorList>
            <person name="Chronopoulou M."/>
        </authorList>
    </citation>
    <scope>NUCLEOTIDE SEQUENCE</scope>
    <source>
        <tissue evidence="8">Whole organism</tissue>
    </source>
</reference>
<accession>A0A0K2TEI9</accession>
<proteinExistence type="predicted"/>
<dbReference type="InterPro" id="IPR013087">
    <property type="entry name" value="Znf_C2H2_type"/>
</dbReference>
<organism evidence="8">
    <name type="scientific">Lepeophtheirus salmonis</name>
    <name type="common">Salmon louse</name>
    <name type="synonym">Caligus salmonis</name>
    <dbReference type="NCBI Taxonomy" id="72036"/>
    <lineage>
        <taxon>Eukaryota</taxon>
        <taxon>Metazoa</taxon>
        <taxon>Ecdysozoa</taxon>
        <taxon>Arthropoda</taxon>
        <taxon>Crustacea</taxon>
        <taxon>Multicrustacea</taxon>
        <taxon>Hexanauplia</taxon>
        <taxon>Copepoda</taxon>
        <taxon>Siphonostomatoida</taxon>
        <taxon>Caligidae</taxon>
        <taxon>Lepeophtheirus</taxon>
    </lineage>
</organism>
<feature type="compositionally biased region" description="Basic and acidic residues" evidence="6">
    <location>
        <begin position="122"/>
        <end position="131"/>
    </location>
</feature>
<dbReference type="GO" id="GO:0008270">
    <property type="term" value="F:zinc ion binding"/>
    <property type="evidence" value="ECO:0007669"/>
    <property type="project" value="UniProtKB-KW"/>
</dbReference>
<dbReference type="SMART" id="SM00355">
    <property type="entry name" value="ZnF_C2H2"/>
    <property type="match status" value="5"/>
</dbReference>
<feature type="region of interest" description="Disordered" evidence="6">
    <location>
        <begin position="79"/>
        <end position="131"/>
    </location>
</feature>
<dbReference type="PROSITE" id="PS00028">
    <property type="entry name" value="ZINC_FINGER_C2H2_1"/>
    <property type="match status" value="2"/>
</dbReference>
<dbReference type="KEGG" id="lsm:121117350"/>
<evidence type="ECO:0000256" key="3">
    <source>
        <dbReference type="ARBA" id="ARBA00022771"/>
    </source>
</evidence>
<evidence type="ECO:0000256" key="1">
    <source>
        <dbReference type="ARBA" id="ARBA00022723"/>
    </source>
</evidence>
<keyword evidence="4" id="KW-0862">Zinc</keyword>
<dbReference type="InterPro" id="IPR050688">
    <property type="entry name" value="Zinc_finger/UBP_domain"/>
</dbReference>
<feature type="compositionally biased region" description="Acidic residues" evidence="6">
    <location>
        <begin position="447"/>
        <end position="467"/>
    </location>
</feature>
<dbReference type="EMBL" id="HACA01007072">
    <property type="protein sequence ID" value="CDW24433.1"/>
    <property type="molecule type" value="Transcribed_RNA"/>
</dbReference>
<evidence type="ECO:0000256" key="5">
    <source>
        <dbReference type="PROSITE-ProRule" id="PRU00042"/>
    </source>
</evidence>
<keyword evidence="1" id="KW-0479">Metal-binding</keyword>
<dbReference type="GO" id="GO:0005634">
    <property type="term" value="C:nucleus"/>
    <property type="evidence" value="ECO:0007669"/>
    <property type="project" value="TreeGrafter"/>
</dbReference>
<dbReference type="AlphaFoldDB" id="A0A0K2TEI9"/>
<dbReference type="SUPFAM" id="SSF57667">
    <property type="entry name" value="beta-beta-alpha zinc fingers"/>
    <property type="match status" value="1"/>
</dbReference>
<feature type="domain" description="C2H2-type" evidence="7">
    <location>
        <begin position="482"/>
        <end position="510"/>
    </location>
</feature>
<dbReference type="RefSeq" id="XP_040567689.1">
    <property type="nucleotide sequence ID" value="XM_040711755.2"/>
</dbReference>
<name>A0A0K2TEI9_LEPSM</name>
<dbReference type="Gene3D" id="3.30.160.60">
    <property type="entry name" value="Classic Zinc Finger"/>
    <property type="match status" value="1"/>
</dbReference>
<dbReference type="PANTHER" id="PTHR24403:SF67">
    <property type="entry name" value="FI01116P-RELATED"/>
    <property type="match status" value="1"/>
</dbReference>
<keyword evidence="2" id="KW-0677">Repeat</keyword>
<dbReference type="OrthoDB" id="6382784at2759"/>
<evidence type="ECO:0000256" key="4">
    <source>
        <dbReference type="ARBA" id="ARBA00022833"/>
    </source>
</evidence>
<keyword evidence="3 5" id="KW-0863">Zinc-finger</keyword>
<evidence type="ECO:0000313" key="8">
    <source>
        <dbReference type="EMBL" id="CDW24433.1"/>
    </source>
</evidence>
<dbReference type="InterPro" id="IPR036236">
    <property type="entry name" value="Znf_C2H2_sf"/>
</dbReference>
<dbReference type="GO" id="GO:0010468">
    <property type="term" value="P:regulation of gene expression"/>
    <property type="evidence" value="ECO:0007669"/>
    <property type="project" value="TreeGrafter"/>
</dbReference>
<evidence type="ECO:0000259" key="7">
    <source>
        <dbReference type="PROSITE" id="PS50157"/>
    </source>
</evidence>
<evidence type="ECO:0000256" key="2">
    <source>
        <dbReference type="ARBA" id="ARBA00022737"/>
    </source>
</evidence>
<dbReference type="PROSITE" id="PS50157">
    <property type="entry name" value="ZINC_FINGER_C2H2_2"/>
    <property type="match status" value="2"/>
</dbReference>
<dbReference type="GeneID" id="121117350"/>
<evidence type="ECO:0000256" key="6">
    <source>
        <dbReference type="SAM" id="MobiDB-lite"/>
    </source>
</evidence>